<dbReference type="GO" id="GO:0052621">
    <property type="term" value="F:diguanylate cyclase activity"/>
    <property type="evidence" value="ECO:0007669"/>
    <property type="project" value="UniProtKB-EC"/>
</dbReference>
<dbReference type="FunFam" id="3.30.70.270:FF:000001">
    <property type="entry name" value="Diguanylate cyclase domain protein"/>
    <property type="match status" value="1"/>
</dbReference>
<dbReference type="SMART" id="SM00267">
    <property type="entry name" value="GGDEF"/>
    <property type="match status" value="1"/>
</dbReference>
<organism evidence="6 7">
    <name type="scientific">Zoogloea oleivorans</name>
    <dbReference type="NCBI Taxonomy" id="1552750"/>
    <lineage>
        <taxon>Bacteria</taxon>
        <taxon>Pseudomonadati</taxon>
        <taxon>Pseudomonadota</taxon>
        <taxon>Betaproteobacteria</taxon>
        <taxon>Rhodocyclales</taxon>
        <taxon>Zoogloeaceae</taxon>
        <taxon>Zoogloea</taxon>
    </lineage>
</organism>
<dbReference type="InterPro" id="IPR048442">
    <property type="entry name" value="DosC_2nd"/>
</dbReference>
<dbReference type="Pfam" id="PF11563">
    <property type="entry name" value="Protoglobin"/>
    <property type="match status" value="1"/>
</dbReference>
<dbReference type="Proteomes" id="UP000389128">
    <property type="component" value="Unassembled WGS sequence"/>
</dbReference>
<dbReference type="GO" id="GO:0043709">
    <property type="term" value="P:cell adhesion involved in single-species biofilm formation"/>
    <property type="evidence" value="ECO:0007669"/>
    <property type="project" value="TreeGrafter"/>
</dbReference>
<dbReference type="OrthoDB" id="9813903at2"/>
<dbReference type="Pfam" id="PF00990">
    <property type="entry name" value="GGDEF"/>
    <property type="match status" value="1"/>
</dbReference>
<evidence type="ECO:0000256" key="2">
    <source>
        <dbReference type="ARBA" id="ARBA00015125"/>
    </source>
</evidence>
<evidence type="ECO:0000259" key="5">
    <source>
        <dbReference type="PROSITE" id="PS50887"/>
    </source>
</evidence>
<sequence length="458" mass="51964">MPSTSRLAQETWQALAETSSTTVRNSVAEIIERDKLELASAFYRHMLSDPGAAPFLSVFAVEEKLKPGLQRWMEVLFCHRSVDELAAALALQKHVGEVHARAQIPVNLVARGLRLLKHEINTRLLETGLSREDLIHAVLYVDRLTDVAFEEMSAAFIISSERSARTDEAYKMFEAGRNLALEREKQSVAILEWEARFYRMLAAGTPFDDIHTLQDSEFGLWLHHKAPLLFEDTRELPLIEECVDRIDESLFPQLVFGRDKNLQSESNRALAKAVLVEVDEIKFLLRTMFDRLVDLEVGRDVLTHLFNRRFLPSILKREISLARRNADSFCVLMLDIDHFKRVNDEHGHDAGDRVLQQVAAQIVAQVRAGDFVFRYGGEEFLAVLAEIDEARAMVVAEKIRQRIEELEVSLSGGRSIRLTVSIGLAANDGHPDYQRLIDRADRALYVAKNAGRNRIAKA</sequence>
<dbReference type="SUPFAM" id="SSF46458">
    <property type="entry name" value="Globin-like"/>
    <property type="match status" value="1"/>
</dbReference>
<dbReference type="CDD" id="cd01949">
    <property type="entry name" value="GGDEF"/>
    <property type="match status" value="1"/>
</dbReference>
<dbReference type="Pfam" id="PF21118">
    <property type="entry name" value="DosC_2nd"/>
    <property type="match status" value="1"/>
</dbReference>
<dbReference type="InterPro" id="IPR012292">
    <property type="entry name" value="Globin/Proto"/>
</dbReference>
<dbReference type="InterPro" id="IPR050469">
    <property type="entry name" value="Diguanylate_Cyclase"/>
</dbReference>
<evidence type="ECO:0000256" key="4">
    <source>
        <dbReference type="ARBA" id="ARBA00034247"/>
    </source>
</evidence>
<accession>A0A6C2D534</accession>
<evidence type="ECO:0000313" key="7">
    <source>
        <dbReference type="Proteomes" id="UP000389128"/>
    </source>
</evidence>
<proteinExistence type="predicted"/>
<dbReference type="EC" id="2.7.7.65" evidence="1"/>
<gene>
    <name evidence="6" type="ORF">ETQ85_05540</name>
</gene>
<dbReference type="PROSITE" id="PS50887">
    <property type="entry name" value="GGDEF"/>
    <property type="match status" value="1"/>
</dbReference>
<dbReference type="SUPFAM" id="SSF55073">
    <property type="entry name" value="Nucleotide cyclase"/>
    <property type="match status" value="1"/>
</dbReference>
<dbReference type="InterPro" id="IPR044398">
    <property type="entry name" value="Globin-sensor_dom"/>
</dbReference>
<dbReference type="PANTHER" id="PTHR45138:SF9">
    <property type="entry name" value="DIGUANYLATE CYCLASE DGCM-RELATED"/>
    <property type="match status" value="1"/>
</dbReference>
<dbReference type="EMBL" id="SDKK01000004">
    <property type="protein sequence ID" value="TYC60863.1"/>
    <property type="molecule type" value="Genomic_DNA"/>
</dbReference>
<dbReference type="Gene3D" id="1.10.490.10">
    <property type="entry name" value="Globins"/>
    <property type="match status" value="1"/>
</dbReference>
<dbReference type="NCBIfam" id="TIGR00254">
    <property type="entry name" value="GGDEF"/>
    <property type="match status" value="1"/>
</dbReference>
<comment type="catalytic activity">
    <reaction evidence="4">
        <text>2 GTP = 3',3'-c-di-GMP + 2 diphosphate</text>
        <dbReference type="Rhea" id="RHEA:24898"/>
        <dbReference type="ChEBI" id="CHEBI:33019"/>
        <dbReference type="ChEBI" id="CHEBI:37565"/>
        <dbReference type="ChEBI" id="CHEBI:58805"/>
        <dbReference type="EC" id="2.7.7.65"/>
    </reaction>
</comment>
<reference evidence="6 7" key="1">
    <citation type="submission" date="2019-01" db="EMBL/GenBank/DDBJ databases">
        <title>Zoogloea oleivorans genome sequencing and assembly.</title>
        <authorList>
            <person name="Tancsics A."/>
            <person name="Farkas M."/>
            <person name="Kriszt B."/>
            <person name="Maroti G."/>
            <person name="Horvath B."/>
        </authorList>
    </citation>
    <scope>NUCLEOTIDE SEQUENCE [LARGE SCALE GENOMIC DNA]</scope>
    <source>
        <strain evidence="6 7">Buc</strain>
    </source>
</reference>
<evidence type="ECO:0000256" key="1">
    <source>
        <dbReference type="ARBA" id="ARBA00012528"/>
    </source>
</evidence>
<dbReference type="GO" id="GO:0019825">
    <property type="term" value="F:oxygen binding"/>
    <property type="evidence" value="ECO:0007669"/>
    <property type="project" value="InterPro"/>
</dbReference>
<dbReference type="PANTHER" id="PTHR45138">
    <property type="entry name" value="REGULATORY COMPONENTS OF SENSORY TRANSDUCTION SYSTEM"/>
    <property type="match status" value="1"/>
</dbReference>
<dbReference type="GO" id="GO:0005886">
    <property type="term" value="C:plasma membrane"/>
    <property type="evidence" value="ECO:0007669"/>
    <property type="project" value="TreeGrafter"/>
</dbReference>
<evidence type="ECO:0000256" key="3">
    <source>
        <dbReference type="ARBA" id="ARBA00029839"/>
    </source>
</evidence>
<dbReference type="RefSeq" id="WP_148578065.1">
    <property type="nucleotide sequence ID" value="NZ_SDKK01000004.1"/>
</dbReference>
<dbReference type="AlphaFoldDB" id="A0A6C2D534"/>
<dbReference type="InterPro" id="IPR029787">
    <property type="entry name" value="Nucleotide_cyclase"/>
</dbReference>
<keyword evidence="7" id="KW-1185">Reference proteome</keyword>
<dbReference type="GO" id="GO:1902201">
    <property type="term" value="P:negative regulation of bacterial-type flagellum-dependent cell motility"/>
    <property type="evidence" value="ECO:0007669"/>
    <property type="project" value="TreeGrafter"/>
</dbReference>
<dbReference type="Gene3D" id="3.30.70.270">
    <property type="match status" value="1"/>
</dbReference>
<name>A0A6C2D534_9RHOO</name>
<dbReference type="InterPro" id="IPR043128">
    <property type="entry name" value="Rev_trsase/Diguanyl_cyclase"/>
</dbReference>
<comment type="caution">
    <text evidence="6">The sequence shown here is derived from an EMBL/GenBank/DDBJ whole genome shotgun (WGS) entry which is preliminary data.</text>
</comment>
<protein>
    <recommendedName>
        <fullName evidence="2">Diguanylate cyclase DosC</fullName>
        <ecNumber evidence="1">2.7.7.65</ecNumber>
    </recommendedName>
    <alternativeName>
        <fullName evidence="3">Direct oxygen-sensing cyclase</fullName>
    </alternativeName>
</protein>
<dbReference type="InterPro" id="IPR009050">
    <property type="entry name" value="Globin-like_sf"/>
</dbReference>
<feature type="domain" description="GGDEF" evidence="5">
    <location>
        <begin position="327"/>
        <end position="458"/>
    </location>
</feature>
<evidence type="ECO:0000313" key="6">
    <source>
        <dbReference type="EMBL" id="TYC60863.1"/>
    </source>
</evidence>
<dbReference type="InterPro" id="IPR000160">
    <property type="entry name" value="GGDEF_dom"/>
</dbReference>
<dbReference type="GO" id="GO:0020037">
    <property type="term" value="F:heme binding"/>
    <property type="evidence" value="ECO:0007669"/>
    <property type="project" value="InterPro"/>
</dbReference>